<accession>A0A348G3A3</accession>
<dbReference type="Proteomes" id="UP000266934">
    <property type="component" value="Chromosome"/>
</dbReference>
<evidence type="ECO:0000313" key="7">
    <source>
        <dbReference type="EMBL" id="BBF94036.1"/>
    </source>
</evidence>
<proteinExistence type="predicted"/>
<dbReference type="Pfam" id="PF01040">
    <property type="entry name" value="UbiA"/>
    <property type="match status" value="1"/>
</dbReference>
<feature type="transmembrane region" description="Helical" evidence="6">
    <location>
        <begin position="230"/>
        <end position="251"/>
    </location>
</feature>
<sequence>MSETQVLLQGKKNESSNLYDYIRIARLDHSAKHIFIVPGIVLAYMLRGVHTDHFAQSLVLGLLTAICIASANYVINEYLDREFDRHHPTKSLRPAVRREMDGRIVAGLWMLLVASGLLFALLVSKLMFLIAIVFAAQGVVYNVKPFRSKDKAYLDVISESINNPLRLAIGWAIVDPTTLPPGSVILAYWLGGAFLMAAKRLSEYRQIVASHGIECLARYRASFAHYTETTLAACCLAYSLLSVSFLAIFLVKYRIEYILLLPVIVVLFTLYFVMSTRPDSTAQKPEKLFRETGLVAVVGLLGLMFAFTSFVDLPGLSYFAEQHYIELK</sequence>
<evidence type="ECO:0000256" key="3">
    <source>
        <dbReference type="ARBA" id="ARBA00022692"/>
    </source>
</evidence>
<keyword evidence="2" id="KW-1003">Cell membrane</keyword>
<dbReference type="InterPro" id="IPR044878">
    <property type="entry name" value="UbiA_sf"/>
</dbReference>
<dbReference type="GO" id="GO:0016765">
    <property type="term" value="F:transferase activity, transferring alkyl or aryl (other than methyl) groups"/>
    <property type="evidence" value="ECO:0007669"/>
    <property type="project" value="InterPro"/>
</dbReference>
<evidence type="ECO:0000256" key="5">
    <source>
        <dbReference type="ARBA" id="ARBA00023136"/>
    </source>
</evidence>
<dbReference type="KEGG" id="blag:BLTE_27210"/>
<feature type="transmembrane region" description="Helical" evidence="6">
    <location>
        <begin position="294"/>
        <end position="311"/>
    </location>
</feature>
<organism evidence="7 8">
    <name type="scientific">Blastochloris tepida</name>
    <dbReference type="NCBI Taxonomy" id="2233851"/>
    <lineage>
        <taxon>Bacteria</taxon>
        <taxon>Pseudomonadati</taxon>
        <taxon>Pseudomonadota</taxon>
        <taxon>Alphaproteobacteria</taxon>
        <taxon>Hyphomicrobiales</taxon>
        <taxon>Blastochloridaceae</taxon>
        <taxon>Blastochloris</taxon>
    </lineage>
</organism>
<comment type="subcellular location">
    <subcellularLocation>
        <location evidence="1">Membrane</location>
        <topology evidence="1">Multi-pass membrane protein</topology>
    </subcellularLocation>
</comment>
<feature type="transmembrane region" description="Helical" evidence="6">
    <location>
        <begin position="58"/>
        <end position="79"/>
    </location>
</feature>
<feature type="transmembrane region" description="Helical" evidence="6">
    <location>
        <begin position="257"/>
        <end position="274"/>
    </location>
</feature>
<evidence type="ECO:0000256" key="2">
    <source>
        <dbReference type="ARBA" id="ARBA00022475"/>
    </source>
</evidence>
<dbReference type="EMBL" id="AP018907">
    <property type="protein sequence ID" value="BBF94036.1"/>
    <property type="molecule type" value="Genomic_DNA"/>
</dbReference>
<keyword evidence="4 6" id="KW-1133">Transmembrane helix</keyword>
<reference evidence="7 8" key="1">
    <citation type="submission" date="2018-08" db="EMBL/GenBank/DDBJ databases">
        <title>Complete genome sequencing of Blastochloris tepida GI.</title>
        <authorList>
            <person name="Tsukatani Y."/>
            <person name="Mori H."/>
        </authorList>
    </citation>
    <scope>NUCLEOTIDE SEQUENCE [LARGE SCALE GENOMIC DNA]</scope>
    <source>
        <strain evidence="7 8">GI</strain>
    </source>
</reference>
<protein>
    <recommendedName>
        <fullName evidence="9">Prenyltransferase</fullName>
    </recommendedName>
</protein>
<evidence type="ECO:0008006" key="9">
    <source>
        <dbReference type="Google" id="ProtNLM"/>
    </source>
</evidence>
<dbReference type="OrthoDB" id="9803632at2"/>
<keyword evidence="3 6" id="KW-0812">Transmembrane</keyword>
<keyword evidence="5 6" id="KW-0472">Membrane</keyword>
<dbReference type="RefSeq" id="WP_126401188.1">
    <property type="nucleotide sequence ID" value="NZ_AP018907.1"/>
</dbReference>
<evidence type="ECO:0000313" key="8">
    <source>
        <dbReference type="Proteomes" id="UP000266934"/>
    </source>
</evidence>
<evidence type="ECO:0000256" key="6">
    <source>
        <dbReference type="SAM" id="Phobius"/>
    </source>
</evidence>
<feature type="transmembrane region" description="Helical" evidence="6">
    <location>
        <begin position="100"/>
        <end position="120"/>
    </location>
</feature>
<gene>
    <name evidence="7" type="ORF">BLTE_27210</name>
</gene>
<keyword evidence="8" id="KW-1185">Reference proteome</keyword>
<evidence type="ECO:0000256" key="4">
    <source>
        <dbReference type="ARBA" id="ARBA00022989"/>
    </source>
</evidence>
<name>A0A348G3A3_9HYPH</name>
<dbReference type="AlphaFoldDB" id="A0A348G3A3"/>
<dbReference type="GO" id="GO:0016020">
    <property type="term" value="C:membrane"/>
    <property type="evidence" value="ECO:0007669"/>
    <property type="project" value="UniProtKB-SubCell"/>
</dbReference>
<evidence type="ECO:0000256" key="1">
    <source>
        <dbReference type="ARBA" id="ARBA00004141"/>
    </source>
</evidence>
<dbReference type="InterPro" id="IPR000537">
    <property type="entry name" value="UbiA_prenyltransferase"/>
</dbReference>
<feature type="transmembrane region" description="Helical" evidence="6">
    <location>
        <begin position="126"/>
        <end position="143"/>
    </location>
</feature>
<dbReference type="Gene3D" id="1.10.357.140">
    <property type="entry name" value="UbiA prenyltransferase"/>
    <property type="match status" value="1"/>
</dbReference>